<gene>
    <name evidence="2" type="ORF">E5676_scaffold108G001540</name>
    <name evidence="1" type="ORF">E6C27_scaffold44G004520</name>
</gene>
<evidence type="ECO:0000313" key="4">
    <source>
        <dbReference type="Proteomes" id="UP000321947"/>
    </source>
</evidence>
<dbReference type="OrthoDB" id="911847at2759"/>
<protein>
    <submittedName>
        <fullName evidence="2">Uncharacterized protein</fullName>
    </submittedName>
</protein>
<dbReference type="PANTHER" id="PTHR36030">
    <property type="entry name" value="CALMODULIN-BINDING DOMAIN-CONTAINING PROTEIN"/>
    <property type="match status" value="1"/>
</dbReference>
<dbReference type="EMBL" id="SSTD01013924">
    <property type="protein sequence ID" value="TYK05327.1"/>
    <property type="molecule type" value="Genomic_DNA"/>
</dbReference>
<dbReference type="AlphaFoldDB" id="A0A5D3C0J6"/>
<accession>A0A5D3C0J6</accession>
<evidence type="ECO:0000313" key="1">
    <source>
        <dbReference type="EMBL" id="KAA0042928.1"/>
    </source>
</evidence>
<sequence>MEANKRKLRGFMKGKLMPFYKQYNGSKTKQTGLVGYVFHRECYSSVSSQHNIALLVQDNPSRDTTATRGSLSQSDHSYGIVADEGVDVKAANYISSTLARFKSLNELPHPIEMSSIPLPHQQI</sequence>
<dbReference type="Proteomes" id="UP000321393">
    <property type="component" value="Unassembled WGS sequence"/>
</dbReference>
<proteinExistence type="predicted"/>
<organism evidence="2 4">
    <name type="scientific">Cucumis melo var. makuwa</name>
    <name type="common">Oriental melon</name>
    <dbReference type="NCBI Taxonomy" id="1194695"/>
    <lineage>
        <taxon>Eukaryota</taxon>
        <taxon>Viridiplantae</taxon>
        <taxon>Streptophyta</taxon>
        <taxon>Embryophyta</taxon>
        <taxon>Tracheophyta</taxon>
        <taxon>Spermatophyta</taxon>
        <taxon>Magnoliopsida</taxon>
        <taxon>eudicotyledons</taxon>
        <taxon>Gunneridae</taxon>
        <taxon>Pentapetalae</taxon>
        <taxon>rosids</taxon>
        <taxon>fabids</taxon>
        <taxon>Cucurbitales</taxon>
        <taxon>Cucurbitaceae</taxon>
        <taxon>Benincaseae</taxon>
        <taxon>Cucumis</taxon>
    </lineage>
</organism>
<comment type="caution">
    <text evidence="2">The sequence shown here is derived from an EMBL/GenBank/DDBJ whole genome shotgun (WGS) entry which is preliminary data.</text>
</comment>
<dbReference type="Proteomes" id="UP000321947">
    <property type="component" value="Unassembled WGS sequence"/>
</dbReference>
<dbReference type="PANTHER" id="PTHR36030:SF1">
    <property type="entry name" value="CALMODULIN-BINDING DOMAIN-CONTAINING PROTEIN"/>
    <property type="match status" value="1"/>
</dbReference>
<name>A0A5D3C0J6_CUCMM</name>
<reference evidence="3 4" key="1">
    <citation type="submission" date="2019-08" db="EMBL/GenBank/DDBJ databases">
        <title>Draft genome sequences of two oriental melons (Cucumis melo L. var makuwa).</title>
        <authorList>
            <person name="Kwon S.-Y."/>
        </authorList>
    </citation>
    <scope>NUCLEOTIDE SEQUENCE [LARGE SCALE GENOMIC DNA]</scope>
    <source>
        <strain evidence="4">cv. Chang Bougi</strain>
        <strain evidence="3">cv. SW 3</strain>
        <tissue evidence="2">Leaf</tissue>
    </source>
</reference>
<evidence type="ECO:0000313" key="2">
    <source>
        <dbReference type="EMBL" id="TYK05327.1"/>
    </source>
</evidence>
<dbReference type="EMBL" id="SSTE01015921">
    <property type="protein sequence ID" value="KAA0042928.1"/>
    <property type="molecule type" value="Genomic_DNA"/>
</dbReference>
<evidence type="ECO:0000313" key="3">
    <source>
        <dbReference type="Proteomes" id="UP000321393"/>
    </source>
</evidence>